<dbReference type="CDD" id="cd12966">
    <property type="entry name" value="CBM-Ec_CBM-Fc"/>
    <property type="match status" value="1"/>
</dbReference>
<dbReference type="RefSeq" id="WP_007572606.1">
    <property type="nucleotide sequence ID" value="NZ_BPTS01000001.1"/>
</dbReference>
<dbReference type="OrthoDB" id="1100554at2"/>
<dbReference type="eggNOG" id="ENOG502Z9RZ">
    <property type="taxonomic scope" value="Bacteria"/>
</dbReference>
<keyword evidence="1" id="KW-0732">Signal</keyword>
<evidence type="ECO:0000259" key="2">
    <source>
        <dbReference type="Pfam" id="PF14292"/>
    </source>
</evidence>
<evidence type="ECO:0000259" key="3">
    <source>
        <dbReference type="Pfam" id="PF16411"/>
    </source>
</evidence>
<evidence type="ECO:0000313" key="4">
    <source>
        <dbReference type="EMBL" id="EGN55826.1"/>
    </source>
</evidence>
<dbReference type="HOGENOM" id="CLU_042892_1_0_10"/>
<evidence type="ECO:0000313" key="5">
    <source>
        <dbReference type="Proteomes" id="UP000002772"/>
    </source>
</evidence>
<name>F8NAM6_9BACT</name>
<dbReference type="Pfam" id="PF16411">
    <property type="entry name" value="SusF_SusE"/>
    <property type="match status" value="2"/>
</dbReference>
<dbReference type="Proteomes" id="UP000002772">
    <property type="component" value="Unassembled WGS sequence"/>
</dbReference>
<dbReference type="Pfam" id="PF14292">
    <property type="entry name" value="SusE"/>
    <property type="match status" value="1"/>
</dbReference>
<feature type="signal peptide" evidence="1">
    <location>
        <begin position="1"/>
        <end position="18"/>
    </location>
</feature>
<feature type="chain" id="PRO_5003375795" evidence="1">
    <location>
        <begin position="19"/>
        <end position="393"/>
    </location>
</feature>
<dbReference type="InterPro" id="IPR032187">
    <property type="entry name" value="SusF/SusE-like_C"/>
</dbReference>
<dbReference type="Gene3D" id="2.60.40.3620">
    <property type="match status" value="1"/>
</dbReference>
<accession>F8NAM6</accession>
<dbReference type="GO" id="GO:0019867">
    <property type="term" value="C:outer membrane"/>
    <property type="evidence" value="ECO:0007669"/>
    <property type="project" value="InterPro"/>
</dbReference>
<organism evidence="4 5">
    <name type="scientific">Hallella multisaccharivorax DSM 17128</name>
    <dbReference type="NCBI Taxonomy" id="688246"/>
    <lineage>
        <taxon>Bacteria</taxon>
        <taxon>Pseudomonadati</taxon>
        <taxon>Bacteroidota</taxon>
        <taxon>Bacteroidia</taxon>
        <taxon>Bacteroidales</taxon>
        <taxon>Prevotellaceae</taxon>
        <taxon>Hallella</taxon>
    </lineage>
</organism>
<dbReference type="AlphaFoldDB" id="F8NAM6"/>
<dbReference type="Gene3D" id="2.60.40.3610">
    <property type="match status" value="1"/>
</dbReference>
<evidence type="ECO:0000256" key="1">
    <source>
        <dbReference type="SAM" id="SignalP"/>
    </source>
</evidence>
<dbReference type="InterPro" id="IPR025970">
    <property type="entry name" value="SusE"/>
</dbReference>
<protein>
    <submittedName>
        <fullName evidence="4">Outer membrane protein SusE</fullName>
    </submittedName>
</protein>
<feature type="domain" description="Outer membrane protein SusF/SusE-like C-terminal" evidence="3">
    <location>
        <begin position="289"/>
        <end position="390"/>
    </location>
</feature>
<proteinExistence type="predicted"/>
<dbReference type="EMBL" id="GL945017">
    <property type="protein sequence ID" value="EGN55826.1"/>
    <property type="molecule type" value="Genomic_DNA"/>
</dbReference>
<dbReference type="GO" id="GO:2001070">
    <property type="term" value="F:starch binding"/>
    <property type="evidence" value="ECO:0007669"/>
    <property type="project" value="InterPro"/>
</dbReference>
<keyword evidence="5" id="KW-1185">Reference proteome</keyword>
<feature type="domain" description="SusE outer membrane protein" evidence="2">
    <location>
        <begin position="23"/>
        <end position="119"/>
    </location>
</feature>
<sequence length="393" mass="41827">MKKFHILAGMMAGLALLASCDKDMDHNPTIQSPTTFVLNTPATTNSTIDLSNSSKVSLTCSQPDYGFPASTVYSVEVATKADMSNAKKIDETFNSSTLNVDASLLAKALTIMECDEGKTGADFPMTIPVYFRATAAVVSAATGDTIPNTKIVSNTVALNKVYLNYSLPVAACPSSLYLIGNFCGWNWPKSVPMTEVYGSRDAGNSTAVFWHMVYIDASGVKFNTAQAWDGKEVGFSKITVDPASDNASSIQASSDGNIATSTPGWYLMIVTAKVKGQDVDYTVTFNKPNVYLIGASVGGSWDELQEAGLFTVPSKADGEFVSPALPSLAGDGSSNLRMYVKVPGYDWWKSEFIVGIDGKNITYRGTGGDQKRVGADAGSKVYLNFSSDTGSIK</sequence>
<dbReference type="STRING" id="688246.Premu_0344"/>
<dbReference type="PROSITE" id="PS51257">
    <property type="entry name" value="PROKAR_LIPOPROTEIN"/>
    <property type="match status" value="1"/>
</dbReference>
<feature type="domain" description="Outer membrane protein SusF/SusE-like C-terminal" evidence="3">
    <location>
        <begin position="176"/>
        <end position="273"/>
    </location>
</feature>
<gene>
    <name evidence="4" type="ORF">Premu_0344</name>
</gene>
<dbReference type="CDD" id="cd12965">
    <property type="entry name" value="CBM-Eb_CBM-Fb"/>
    <property type="match status" value="1"/>
</dbReference>
<reference evidence="5" key="1">
    <citation type="journal article" date="2011" name="Stand. Genomic Sci.">
        <title>Non-contiguous finished genome sequence of the opportunistic oral pathogen Prevotella multisaccharivorax type strain (PPPA20).</title>
        <authorList>
            <person name="Pati A."/>
            <person name="Gronow S."/>
            <person name="Lu M."/>
            <person name="Lapidus A."/>
            <person name="Nolan M."/>
            <person name="Lucas S."/>
            <person name="Hammon N."/>
            <person name="Deshpande S."/>
            <person name="Cheng J.F."/>
            <person name="Tapia R."/>
            <person name="Han C."/>
            <person name="Goodwin L."/>
            <person name="Pitluck S."/>
            <person name="Liolios K."/>
            <person name="Pagani I."/>
            <person name="Mavromatis K."/>
            <person name="Mikhailova N."/>
            <person name="Huntemann M."/>
            <person name="Chen A."/>
            <person name="Palaniappan K."/>
            <person name="Land M."/>
            <person name="Hauser L."/>
            <person name="Detter J.C."/>
            <person name="Brambilla E.M."/>
            <person name="Rohde M."/>
            <person name="Goker M."/>
            <person name="Woyke T."/>
            <person name="Bristow J."/>
            <person name="Eisen J.A."/>
            <person name="Markowitz V."/>
            <person name="Hugenholtz P."/>
            <person name="Kyrpides N.C."/>
            <person name="Klenk H.P."/>
            <person name="Ivanova N."/>
        </authorList>
    </citation>
    <scope>NUCLEOTIDE SEQUENCE [LARGE SCALE GENOMIC DNA]</scope>
    <source>
        <strain evidence="5">DSM 17128</strain>
    </source>
</reference>